<feature type="compositionally biased region" description="Low complexity" evidence="1">
    <location>
        <begin position="87"/>
        <end position="104"/>
    </location>
</feature>
<feature type="transmembrane region" description="Helical" evidence="2">
    <location>
        <begin position="265"/>
        <end position="290"/>
    </location>
</feature>
<evidence type="ECO:0000256" key="1">
    <source>
        <dbReference type="SAM" id="MobiDB-lite"/>
    </source>
</evidence>
<accession>A0ABQ6NDB8</accession>
<protein>
    <recommendedName>
        <fullName evidence="5">PGG domain-containing protein</fullName>
    </recommendedName>
</protein>
<sequence length="492" mass="53677">MESQPPPFPPPTSPIPPLDPLEPPPTSFPAPRHRATASEPLSPPRGVTISAAEPTFISSPPAAIPPFAPAAAQSPKPRRSQVWSPLSAASRSSAGASRGGSSRSSVFYGQWRAPVVTVLRAMSLYFQSLPLIRLKECVITVDQSFFWRRSLVWSHDNGALLKQHMTAKFGNTSLLATLLLASEVTILFSPSELAMNVRDAMAPAYVAANGYTLRFFVGLVLVAAIFLTLATIVSTFTAFSIVGAVSERNIHCILRSAIGLYATQLPTSFLTAAIFFFIVMMACFVVELLPHPFWEAYVACICGLFVHIYVTFSMFGRIILHSSAMSEVEVFTREEEEDMGPADLFENLLAASQTTRGMPVNVQYRKKRRTMRTTQLQESMRLNELQRENMRAAVRESMMGRGRAARAASGGTSIESKRSSGGNAWDGAKRWVGRQSQRWSGDNEGRGGRPPRGGGGGRKADLTKSRSFDDLSEAHSEGHQSTTSGHLGDMVY</sequence>
<evidence type="ECO:0000313" key="3">
    <source>
        <dbReference type="EMBL" id="GMI57628.1"/>
    </source>
</evidence>
<keyword evidence="2" id="KW-0812">Transmembrane</keyword>
<comment type="caution">
    <text evidence="3">The sequence shown here is derived from an EMBL/GenBank/DDBJ whole genome shotgun (WGS) entry which is preliminary data.</text>
</comment>
<name>A0ABQ6NDB8_9STRA</name>
<reference evidence="3 4" key="1">
    <citation type="journal article" date="2023" name="Commun. Biol.">
        <title>Genome analysis of Parmales, the sister group of diatoms, reveals the evolutionary specialization of diatoms from phago-mixotrophs to photoautotrophs.</title>
        <authorList>
            <person name="Ban H."/>
            <person name="Sato S."/>
            <person name="Yoshikawa S."/>
            <person name="Yamada K."/>
            <person name="Nakamura Y."/>
            <person name="Ichinomiya M."/>
            <person name="Sato N."/>
            <person name="Blanc-Mathieu R."/>
            <person name="Endo H."/>
            <person name="Kuwata A."/>
            <person name="Ogata H."/>
        </authorList>
    </citation>
    <scope>NUCLEOTIDE SEQUENCE [LARGE SCALE GENOMIC DNA]</scope>
</reference>
<feature type="compositionally biased region" description="Low complexity" evidence="1">
    <location>
        <begin position="399"/>
        <end position="411"/>
    </location>
</feature>
<feature type="compositionally biased region" description="Gly residues" evidence="1">
    <location>
        <begin position="448"/>
        <end position="457"/>
    </location>
</feature>
<evidence type="ECO:0000313" key="4">
    <source>
        <dbReference type="Proteomes" id="UP001165060"/>
    </source>
</evidence>
<gene>
    <name evidence="3" type="ORF">TeGR_g12261</name>
</gene>
<dbReference type="Proteomes" id="UP001165060">
    <property type="component" value="Unassembled WGS sequence"/>
</dbReference>
<dbReference type="EMBL" id="BRYB01006436">
    <property type="protein sequence ID" value="GMI57628.1"/>
    <property type="molecule type" value="Genomic_DNA"/>
</dbReference>
<keyword evidence="2" id="KW-0472">Membrane</keyword>
<keyword evidence="4" id="KW-1185">Reference proteome</keyword>
<feature type="region of interest" description="Disordered" evidence="1">
    <location>
        <begin position="1"/>
        <end position="52"/>
    </location>
</feature>
<organism evidence="3 4">
    <name type="scientific">Tetraparma gracilis</name>
    <dbReference type="NCBI Taxonomy" id="2962635"/>
    <lineage>
        <taxon>Eukaryota</taxon>
        <taxon>Sar</taxon>
        <taxon>Stramenopiles</taxon>
        <taxon>Ochrophyta</taxon>
        <taxon>Bolidophyceae</taxon>
        <taxon>Parmales</taxon>
        <taxon>Triparmaceae</taxon>
        <taxon>Tetraparma</taxon>
    </lineage>
</organism>
<feature type="transmembrane region" description="Helical" evidence="2">
    <location>
        <begin position="296"/>
        <end position="315"/>
    </location>
</feature>
<feature type="compositionally biased region" description="Pro residues" evidence="1">
    <location>
        <begin position="1"/>
        <end position="28"/>
    </location>
</feature>
<feature type="compositionally biased region" description="Basic and acidic residues" evidence="1">
    <location>
        <begin position="458"/>
        <end position="478"/>
    </location>
</feature>
<feature type="region of interest" description="Disordered" evidence="1">
    <location>
        <begin position="67"/>
        <end position="104"/>
    </location>
</feature>
<feature type="transmembrane region" description="Helical" evidence="2">
    <location>
        <begin position="211"/>
        <end position="244"/>
    </location>
</feature>
<keyword evidence="2" id="KW-1133">Transmembrane helix</keyword>
<evidence type="ECO:0008006" key="5">
    <source>
        <dbReference type="Google" id="ProtNLM"/>
    </source>
</evidence>
<proteinExistence type="predicted"/>
<feature type="region of interest" description="Disordered" evidence="1">
    <location>
        <begin position="399"/>
        <end position="492"/>
    </location>
</feature>
<evidence type="ECO:0000256" key="2">
    <source>
        <dbReference type="SAM" id="Phobius"/>
    </source>
</evidence>